<dbReference type="Proteomes" id="UP000654075">
    <property type="component" value="Unassembled WGS sequence"/>
</dbReference>
<feature type="region of interest" description="Disordered" evidence="2">
    <location>
        <begin position="240"/>
        <end position="308"/>
    </location>
</feature>
<evidence type="ECO:0000256" key="2">
    <source>
        <dbReference type="SAM" id="MobiDB-lite"/>
    </source>
</evidence>
<gene>
    <name evidence="4" type="ORF">PGLA1383_LOCUS280</name>
</gene>
<dbReference type="AlphaFoldDB" id="A0A813D555"/>
<organism evidence="4 5">
    <name type="scientific">Polarella glacialis</name>
    <name type="common">Dinoflagellate</name>
    <dbReference type="NCBI Taxonomy" id="89957"/>
    <lineage>
        <taxon>Eukaryota</taxon>
        <taxon>Sar</taxon>
        <taxon>Alveolata</taxon>
        <taxon>Dinophyceae</taxon>
        <taxon>Suessiales</taxon>
        <taxon>Suessiaceae</taxon>
        <taxon>Polarella</taxon>
    </lineage>
</organism>
<dbReference type="InterPro" id="IPR012677">
    <property type="entry name" value="Nucleotide-bd_a/b_plait_sf"/>
</dbReference>
<feature type="region of interest" description="Disordered" evidence="2">
    <location>
        <begin position="87"/>
        <end position="180"/>
    </location>
</feature>
<dbReference type="InterPro" id="IPR000504">
    <property type="entry name" value="RRM_dom"/>
</dbReference>
<accession>A0A813D555</accession>
<evidence type="ECO:0000313" key="5">
    <source>
        <dbReference type="Proteomes" id="UP000654075"/>
    </source>
</evidence>
<proteinExistence type="predicted"/>
<dbReference type="InterPro" id="IPR007201">
    <property type="entry name" value="Mei2-like_Rrm_C"/>
</dbReference>
<dbReference type="Pfam" id="PF04059">
    <property type="entry name" value="RRM_2"/>
    <property type="match status" value="1"/>
</dbReference>
<reference evidence="4" key="1">
    <citation type="submission" date="2021-02" db="EMBL/GenBank/DDBJ databases">
        <authorList>
            <person name="Dougan E. K."/>
            <person name="Rhodes N."/>
            <person name="Thang M."/>
            <person name="Chan C."/>
        </authorList>
    </citation>
    <scope>NUCLEOTIDE SEQUENCE</scope>
</reference>
<comment type="caution">
    <text evidence="4">The sequence shown here is derived from an EMBL/GenBank/DDBJ whole genome shotgun (WGS) entry which is preliminary data.</text>
</comment>
<name>A0A813D555_POLGL</name>
<keyword evidence="1" id="KW-0694">RNA-binding</keyword>
<feature type="compositionally biased region" description="Polar residues" evidence="2">
    <location>
        <begin position="284"/>
        <end position="299"/>
    </location>
</feature>
<feature type="compositionally biased region" description="Low complexity" evidence="2">
    <location>
        <begin position="93"/>
        <end position="175"/>
    </location>
</feature>
<sequence length="435" mass="50308">MMPLQFNHYAVVQIPVVQWGPSSTTGTQVAESTDVQALRQQVFYLHQQVQLQQAALRQLSPTQELQQNNKLQELQISQELYKLQPEDKHARHSQQMQHLQHSQHSQHSQQQQQQNPQHPQRLQHPQHPQRQLQHAQQQQPQRLQQQQQHHPQYPQHPQHLQQQQQRPCMQQQSQHEQLKWHAQHEAINPEVQVQHQSHQQKKRLLWLQLTRPPSFGKHQSLDTLDTVSEPEWPMLQQLSASSGLAGQCPDWESPEPSPRYWQSPVEPSETRSSTSLGFGDASPGPNSQQRQSPLAQTYSDDAAQPPHSQHEDYMTLMIRNIPARFTKAHLLRDFDARGSSGIDYFFQPVDLQTGKTKGMAFANFRSKAQAKQFQEQWHRTRLPNHGGGKVLDITAARMHGVTANLGQFKDYTLELLCKHDALPVLIDEYGQFLTN</sequence>
<dbReference type="Gene3D" id="3.30.70.330">
    <property type="match status" value="1"/>
</dbReference>
<evidence type="ECO:0000259" key="3">
    <source>
        <dbReference type="PROSITE" id="PS50102"/>
    </source>
</evidence>
<feature type="domain" description="RRM" evidence="3">
    <location>
        <begin position="314"/>
        <end position="398"/>
    </location>
</feature>
<evidence type="ECO:0000256" key="1">
    <source>
        <dbReference type="PROSITE-ProRule" id="PRU00176"/>
    </source>
</evidence>
<dbReference type="GO" id="GO:0003723">
    <property type="term" value="F:RNA binding"/>
    <property type="evidence" value="ECO:0007669"/>
    <property type="project" value="UniProtKB-UniRule"/>
</dbReference>
<evidence type="ECO:0000313" key="4">
    <source>
        <dbReference type="EMBL" id="CAE8581258.1"/>
    </source>
</evidence>
<dbReference type="InterPro" id="IPR035979">
    <property type="entry name" value="RBD_domain_sf"/>
</dbReference>
<dbReference type="SUPFAM" id="SSF54928">
    <property type="entry name" value="RNA-binding domain, RBD"/>
    <property type="match status" value="1"/>
</dbReference>
<dbReference type="OrthoDB" id="417481at2759"/>
<dbReference type="EMBL" id="CAJNNV010000051">
    <property type="protein sequence ID" value="CAE8581258.1"/>
    <property type="molecule type" value="Genomic_DNA"/>
</dbReference>
<protein>
    <recommendedName>
        <fullName evidence="3">RRM domain-containing protein</fullName>
    </recommendedName>
</protein>
<keyword evidence="5" id="KW-1185">Reference proteome</keyword>
<dbReference type="PROSITE" id="PS50102">
    <property type="entry name" value="RRM"/>
    <property type="match status" value="1"/>
</dbReference>